<feature type="DNA-binding region" description="H-T-H motif" evidence="2">
    <location>
        <begin position="44"/>
        <end position="63"/>
    </location>
</feature>
<dbReference type="PANTHER" id="PTHR30055:SF146">
    <property type="entry name" value="HTH-TYPE TRANSCRIPTIONAL DUAL REGULATOR CECR"/>
    <property type="match status" value="1"/>
</dbReference>
<feature type="domain" description="HTH tetR-type" evidence="3">
    <location>
        <begin position="21"/>
        <end position="81"/>
    </location>
</feature>
<gene>
    <name evidence="4" type="ORF">HP550_11175</name>
</gene>
<reference evidence="4 5" key="1">
    <citation type="submission" date="2020-05" db="EMBL/GenBank/DDBJ databases">
        <title>Genome Sequencing of Type Strains.</title>
        <authorList>
            <person name="Lemaire J.F."/>
            <person name="Inderbitzin P."/>
            <person name="Gregorio O.A."/>
            <person name="Collins S.B."/>
            <person name="Wespe N."/>
            <person name="Knight-Connoni V."/>
        </authorList>
    </citation>
    <scope>NUCLEOTIDE SEQUENCE [LARGE SCALE GENOMIC DNA]</scope>
    <source>
        <strain evidence="4 5">ATCC 25174</strain>
    </source>
</reference>
<dbReference type="InterPro" id="IPR036271">
    <property type="entry name" value="Tet_transcr_reg_TetR-rel_C_sf"/>
</dbReference>
<evidence type="ECO:0000256" key="1">
    <source>
        <dbReference type="ARBA" id="ARBA00023125"/>
    </source>
</evidence>
<keyword evidence="1 2" id="KW-0238">DNA-binding</keyword>
<dbReference type="InterPro" id="IPR050109">
    <property type="entry name" value="HTH-type_TetR-like_transc_reg"/>
</dbReference>
<dbReference type="Pfam" id="PF00440">
    <property type="entry name" value="TetR_N"/>
    <property type="match status" value="1"/>
</dbReference>
<dbReference type="SUPFAM" id="SSF48498">
    <property type="entry name" value="Tetracyclin repressor-like, C-terminal domain"/>
    <property type="match status" value="1"/>
</dbReference>
<dbReference type="RefSeq" id="WP_175347771.1">
    <property type="nucleotide sequence ID" value="NZ_JABMCI010000065.1"/>
</dbReference>
<dbReference type="PANTHER" id="PTHR30055">
    <property type="entry name" value="HTH-TYPE TRANSCRIPTIONAL REGULATOR RUTR"/>
    <property type="match status" value="1"/>
</dbReference>
<name>A0A7Y6A2B3_9CELL</name>
<dbReference type="AlphaFoldDB" id="A0A7Y6A2B3"/>
<evidence type="ECO:0000256" key="2">
    <source>
        <dbReference type="PROSITE-ProRule" id="PRU00335"/>
    </source>
</evidence>
<keyword evidence="5" id="KW-1185">Reference proteome</keyword>
<organism evidence="4 5">
    <name type="scientific">Cellulomonas humilata</name>
    <dbReference type="NCBI Taxonomy" id="144055"/>
    <lineage>
        <taxon>Bacteria</taxon>
        <taxon>Bacillati</taxon>
        <taxon>Actinomycetota</taxon>
        <taxon>Actinomycetes</taxon>
        <taxon>Micrococcales</taxon>
        <taxon>Cellulomonadaceae</taxon>
        <taxon>Cellulomonas</taxon>
    </lineage>
</organism>
<proteinExistence type="predicted"/>
<dbReference type="PROSITE" id="PS50977">
    <property type="entry name" value="HTH_TETR_2"/>
    <property type="match status" value="1"/>
</dbReference>
<dbReference type="Proteomes" id="UP000565724">
    <property type="component" value="Unassembled WGS sequence"/>
</dbReference>
<dbReference type="InterPro" id="IPR009057">
    <property type="entry name" value="Homeodomain-like_sf"/>
</dbReference>
<comment type="caution">
    <text evidence="4">The sequence shown here is derived from an EMBL/GenBank/DDBJ whole genome shotgun (WGS) entry which is preliminary data.</text>
</comment>
<dbReference type="Gene3D" id="1.10.357.10">
    <property type="entry name" value="Tetracycline Repressor, domain 2"/>
    <property type="match status" value="1"/>
</dbReference>
<dbReference type="Gene3D" id="1.10.10.60">
    <property type="entry name" value="Homeodomain-like"/>
    <property type="match status" value="1"/>
</dbReference>
<accession>A0A7Y6A2B3</accession>
<protein>
    <submittedName>
        <fullName evidence="4">TetR family transcriptional regulator</fullName>
    </submittedName>
</protein>
<dbReference type="GO" id="GO:0000976">
    <property type="term" value="F:transcription cis-regulatory region binding"/>
    <property type="evidence" value="ECO:0007669"/>
    <property type="project" value="TreeGrafter"/>
</dbReference>
<dbReference type="InterPro" id="IPR001647">
    <property type="entry name" value="HTH_TetR"/>
</dbReference>
<evidence type="ECO:0000259" key="3">
    <source>
        <dbReference type="PROSITE" id="PS50977"/>
    </source>
</evidence>
<sequence>MPRDVNATRPYHSPKRAERAAATRSAVLRAARDLFLSEGYAGTTVAAVAARAEVAVDTVYAAVGRKPALLREVAEAAISGTDHAVPAAQREYVRRIREASTAGEKIAIYARAVAAIQDRLGPVYLALREAATSDADCRALWQTISSRRAANMRDFVADLRATGELRTDVSDDEMADLVWSTNGPEHWALLVHERGWTTERFEASLADTWTRTLTDAR</sequence>
<dbReference type="SUPFAM" id="SSF46689">
    <property type="entry name" value="Homeodomain-like"/>
    <property type="match status" value="1"/>
</dbReference>
<evidence type="ECO:0000313" key="4">
    <source>
        <dbReference type="EMBL" id="NUU17808.1"/>
    </source>
</evidence>
<dbReference type="EMBL" id="JABMCI010000065">
    <property type="protein sequence ID" value="NUU17808.1"/>
    <property type="molecule type" value="Genomic_DNA"/>
</dbReference>
<evidence type="ECO:0000313" key="5">
    <source>
        <dbReference type="Proteomes" id="UP000565724"/>
    </source>
</evidence>
<dbReference type="GO" id="GO:0003700">
    <property type="term" value="F:DNA-binding transcription factor activity"/>
    <property type="evidence" value="ECO:0007669"/>
    <property type="project" value="TreeGrafter"/>
</dbReference>